<organism evidence="1 2">
    <name type="scientific">Tumidithrix elongata BACA0141</name>
    <dbReference type="NCBI Taxonomy" id="2716417"/>
    <lineage>
        <taxon>Bacteria</taxon>
        <taxon>Bacillati</taxon>
        <taxon>Cyanobacteriota</taxon>
        <taxon>Cyanophyceae</taxon>
        <taxon>Pseudanabaenales</taxon>
        <taxon>Pseudanabaenaceae</taxon>
        <taxon>Tumidithrix</taxon>
        <taxon>Tumidithrix elongata</taxon>
    </lineage>
</organism>
<dbReference type="EMBL" id="JAZBJZ010000047">
    <property type="protein sequence ID" value="MEE3717636.1"/>
    <property type="molecule type" value="Genomic_DNA"/>
</dbReference>
<dbReference type="RefSeq" id="WP_330484067.1">
    <property type="nucleotide sequence ID" value="NZ_JAZBJZ010000047.1"/>
</dbReference>
<evidence type="ECO:0000313" key="2">
    <source>
        <dbReference type="Proteomes" id="UP001333818"/>
    </source>
</evidence>
<gene>
    <name evidence="1" type="ORF">V2H45_12800</name>
</gene>
<name>A0AAW9Q4U1_9CYAN</name>
<keyword evidence="2" id="KW-1185">Reference proteome</keyword>
<dbReference type="Proteomes" id="UP001333818">
    <property type="component" value="Unassembled WGS sequence"/>
</dbReference>
<comment type="caution">
    <text evidence="1">The sequence shown here is derived from an EMBL/GenBank/DDBJ whole genome shotgun (WGS) entry which is preliminary data.</text>
</comment>
<evidence type="ECO:0008006" key="3">
    <source>
        <dbReference type="Google" id="ProtNLM"/>
    </source>
</evidence>
<accession>A0AAW9Q4U1</accession>
<evidence type="ECO:0000313" key="1">
    <source>
        <dbReference type="EMBL" id="MEE3717636.1"/>
    </source>
</evidence>
<reference evidence="1" key="1">
    <citation type="submission" date="2024-01" db="EMBL/GenBank/DDBJ databases">
        <title>Bank of Algae and Cyanobacteria of the Azores (BACA) strain genomes.</title>
        <authorList>
            <person name="Luz R."/>
            <person name="Cordeiro R."/>
            <person name="Fonseca A."/>
            <person name="Goncalves V."/>
        </authorList>
    </citation>
    <scope>NUCLEOTIDE SEQUENCE</scope>
    <source>
        <strain evidence="1">BACA0141</strain>
    </source>
</reference>
<dbReference type="AlphaFoldDB" id="A0AAW9Q4U1"/>
<sequence>MHRKMSVWQQIYARRKVLGKPTNNFGKVISYNKGHGTYREKLNLWASDREVYLIKTLCRGEKDVAERLVKSLRLRYPDKERDWIIEKAIADLERDRRVR</sequence>
<protein>
    <recommendedName>
        <fullName evidence="3">Transposase</fullName>
    </recommendedName>
</protein>
<proteinExistence type="predicted"/>